<dbReference type="GO" id="GO:0004181">
    <property type="term" value="F:metallocarboxypeptidase activity"/>
    <property type="evidence" value="ECO:0007669"/>
    <property type="project" value="InterPro"/>
</dbReference>
<evidence type="ECO:0000313" key="2">
    <source>
        <dbReference type="Proteomes" id="UP000284403"/>
    </source>
</evidence>
<dbReference type="Pfam" id="PF02074">
    <property type="entry name" value="Peptidase_M32"/>
    <property type="match status" value="1"/>
</dbReference>
<dbReference type="Gene3D" id="1.10.1370.30">
    <property type="match status" value="1"/>
</dbReference>
<protein>
    <submittedName>
        <fullName evidence="1">Metallocarboxypeptidase</fullName>
    </submittedName>
</protein>
<dbReference type="OrthoDB" id="275647at2759"/>
<keyword evidence="1" id="KW-0378">Hydrolase</keyword>
<accession>A0A3S5ITI2</accession>
<dbReference type="GeneID" id="40318405"/>
<dbReference type="PROSITE" id="PS52034">
    <property type="entry name" value="PEPTIDASE_M32"/>
    <property type="match status" value="1"/>
</dbReference>
<dbReference type="PANTHER" id="PTHR34217:SF1">
    <property type="entry name" value="CARBOXYPEPTIDASE 1"/>
    <property type="match status" value="1"/>
</dbReference>
<evidence type="ECO:0000313" key="1">
    <source>
        <dbReference type="EMBL" id="RNF17951.1"/>
    </source>
</evidence>
<dbReference type="PANTHER" id="PTHR34217">
    <property type="entry name" value="METAL-DEPENDENT CARBOXYPEPTIDASE"/>
    <property type="match status" value="1"/>
</dbReference>
<keyword evidence="2" id="KW-1185">Reference proteome</keyword>
<dbReference type="Proteomes" id="UP000284403">
    <property type="component" value="Unassembled WGS sequence"/>
</dbReference>
<sequence>MQAYKELEQLFTKLYRYGHLFSLATWDARVMMPPKGAEARAMAVAELNKLIHAMLTKPRVRELLDLAEQQTDQLDSLQRGNLREMRRAWQLENMLPGDFVERKTVLTTKAQQVWKKCRAENNFEGFLPTMKQLVELYREEGKLRAGNSGKHPYEALVDLYEPGMTLQRLDEVFSYVKSWLPGLLKEVQAKQKALNENIVDPKGPFPVATQEALGR</sequence>
<gene>
    <name evidence="1" type="ORF">Tco025E_04794</name>
</gene>
<proteinExistence type="predicted"/>
<dbReference type="InterPro" id="IPR001333">
    <property type="entry name" value="Peptidase_M32_Taq"/>
</dbReference>
<name>A0A3S5ITI2_9TRYP</name>
<dbReference type="AlphaFoldDB" id="A0A3S5ITI2"/>
<dbReference type="SUPFAM" id="SSF55486">
    <property type="entry name" value="Metalloproteases ('zincins'), catalytic domain"/>
    <property type="match status" value="1"/>
</dbReference>
<feature type="non-terminal residue" evidence="1">
    <location>
        <position position="215"/>
    </location>
</feature>
<dbReference type="EMBL" id="MKKU01000247">
    <property type="protein sequence ID" value="RNF17951.1"/>
    <property type="molecule type" value="Genomic_DNA"/>
</dbReference>
<organism evidence="1 2">
    <name type="scientific">Trypanosoma conorhini</name>
    <dbReference type="NCBI Taxonomy" id="83891"/>
    <lineage>
        <taxon>Eukaryota</taxon>
        <taxon>Discoba</taxon>
        <taxon>Euglenozoa</taxon>
        <taxon>Kinetoplastea</taxon>
        <taxon>Metakinetoplastina</taxon>
        <taxon>Trypanosomatida</taxon>
        <taxon>Trypanosomatidae</taxon>
        <taxon>Trypanosoma</taxon>
    </lineage>
</organism>
<dbReference type="RefSeq" id="XP_029228313.1">
    <property type="nucleotide sequence ID" value="XM_029371699.1"/>
</dbReference>
<keyword evidence="1" id="KW-0121">Carboxypeptidase</keyword>
<dbReference type="GO" id="GO:0006508">
    <property type="term" value="P:proteolysis"/>
    <property type="evidence" value="ECO:0007669"/>
    <property type="project" value="InterPro"/>
</dbReference>
<comment type="caution">
    <text evidence="1">The sequence shown here is derived from an EMBL/GenBank/DDBJ whole genome shotgun (WGS) entry which is preliminary data.</text>
</comment>
<reference evidence="1 2" key="1">
    <citation type="journal article" date="2018" name="BMC Genomics">
        <title>Genomic comparison of Trypanosoma conorhini and Trypanosoma rangeli to Trypanosoma cruzi strains of high and low virulence.</title>
        <authorList>
            <person name="Bradwell K.R."/>
            <person name="Koparde V.N."/>
            <person name="Matveyev A.V."/>
            <person name="Serrano M.G."/>
            <person name="Alves J.M."/>
            <person name="Parikh H."/>
            <person name="Huang B."/>
            <person name="Lee V."/>
            <person name="Espinosa-Alvarez O."/>
            <person name="Ortiz P.A."/>
            <person name="Costa-Martins A.G."/>
            <person name="Teixeira M.M."/>
            <person name="Buck G.A."/>
        </authorList>
    </citation>
    <scope>NUCLEOTIDE SEQUENCE [LARGE SCALE GENOMIC DNA]</scope>
    <source>
        <strain evidence="1 2">025E</strain>
    </source>
</reference>
<keyword evidence="1" id="KW-0645">Protease</keyword>